<dbReference type="EMBL" id="JAGDFM010000036">
    <property type="protein sequence ID" value="KAG7390096.1"/>
    <property type="molecule type" value="Genomic_DNA"/>
</dbReference>
<evidence type="ECO:0000256" key="2">
    <source>
        <dbReference type="SAM" id="Phobius"/>
    </source>
</evidence>
<feature type="compositionally biased region" description="Polar residues" evidence="1">
    <location>
        <begin position="155"/>
        <end position="165"/>
    </location>
</feature>
<sequence length="397" mass="40553">MASQRDHGRSGWVQCLVLLCLACTVVIAQTVGDASSDAGSSSHSASPPSFTTPIATAPVPTIPATTAPTPTTTARTTSPATKTPTPTASAPTASTVPSSETSTPTQTTTAPAATTSPTSTRTTAPVATSTAVPSATTDTATSSPTSTTASPAVQHYNSSTLPPGVSSSVLNGSDLVSVEVTETTLGDGTTSYSYIIVTDTGETEKVVVVSPSTDGQATTSTSSEGEGNSTQSDSSSSGSSTVKASGSLGLAAIIGIVVGALVVILALFAFLVAQRRRYAKRSNDASSDAAFALPAVGKQARLLDQNQSMADTEYEDATRTLPHSQVSGVSMLSSRRRQGTMWEDPVIVASRIPIDHIELEDIISRGAFGLPPRRFEEHGAMFDAGQGTNMELEVHGN</sequence>
<gene>
    <name evidence="4" type="ORF">PHYPSEUDO_008799</name>
</gene>
<accession>A0A8T1W9V9</accession>
<feature type="chain" id="PRO_5035801109" evidence="3">
    <location>
        <begin position="29"/>
        <end position="397"/>
    </location>
</feature>
<feature type="signal peptide" evidence="3">
    <location>
        <begin position="1"/>
        <end position="28"/>
    </location>
</feature>
<dbReference type="AlphaFoldDB" id="A0A8T1W9V9"/>
<keyword evidence="2" id="KW-1133">Transmembrane helix</keyword>
<feature type="compositionally biased region" description="Low complexity" evidence="1">
    <location>
        <begin position="34"/>
        <end position="152"/>
    </location>
</feature>
<organism evidence="4 5">
    <name type="scientific">Phytophthora pseudosyringae</name>
    <dbReference type="NCBI Taxonomy" id="221518"/>
    <lineage>
        <taxon>Eukaryota</taxon>
        <taxon>Sar</taxon>
        <taxon>Stramenopiles</taxon>
        <taxon>Oomycota</taxon>
        <taxon>Peronosporomycetes</taxon>
        <taxon>Peronosporales</taxon>
        <taxon>Peronosporaceae</taxon>
        <taxon>Phytophthora</taxon>
    </lineage>
</organism>
<keyword evidence="3" id="KW-0732">Signal</keyword>
<keyword evidence="5" id="KW-1185">Reference proteome</keyword>
<name>A0A8T1W9V9_9STRA</name>
<evidence type="ECO:0000256" key="3">
    <source>
        <dbReference type="SAM" id="SignalP"/>
    </source>
</evidence>
<evidence type="ECO:0000313" key="4">
    <source>
        <dbReference type="EMBL" id="KAG7390096.1"/>
    </source>
</evidence>
<evidence type="ECO:0000313" key="5">
    <source>
        <dbReference type="Proteomes" id="UP000694044"/>
    </source>
</evidence>
<protein>
    <submittedName>
        <fullName evidence="4">Uncharacterized protein</fullName>
    </submittedName>
</protein>
<feature type="transmembrane region" description="Helical" evidence="2">
    <location>
        <begin position="248"/>
        <end position="273"/>
    </location>
</feature>
<dbReference type="Proteomes" id="UP000694044">
    <property type="component" value="Unassembled WGS sequence"/>
</dbReference>
<keyword evidence="2" id="KW-0812">Transmembrane</keyword>
<feature type="region of interest" description="Disordered" evidence="1">
    <location>
        <begin position="210"/>
        <end position="241"/>
    </location>
</feature>
<feature type="compositionally biased region" description="Low complexity" evidence="1">
    <location>
        <begin position="218"/>
        <end position="241"/>
    </location>
</feature>
<reference evidence="4" key="1">
    <citation type="submission" date="2021-02" db="EMBL/GenBank/DDBJ databases">
        <authorList>
            <person name="Palmer J.M."/>
        </authorList>
    </citation>
    <scope>NUCLEOTIDE SEQUENCE</scope>
    <source>
        <strain evidence="4">SCRP734</strain>
    </source>
</reference>
<feature type="region of interest" description="Disordered" evidence="1">
    <location>
        <begin position="34"/>
        <end position="165"/>
    </location>
</feature>
<dbReference type="OrthoDB" id="146902at2759"/>
<keyword evidence="2" id="KW-0472">Membrane</keyword>
<comment type="caution">
    <text evidence="4">The sequence shown here is derived from an EMBL/GenBank/DDBJ whole genome shotgun (WGS) entry which is preliminary data.</text>
</comment>
<proteinExistence type="predicted"/>
<evidence type="ECO:0000256" key="1">
    <source>
        <dbReference type="SAM" id="MobiDB-lite"/>
    </source>
</evidence>